<dbReference type="EMBL" id="CAJGYM010000001">
    <property type="protein sequence ID" value="CAD6184934.1"/>
    <property type="molecule type" value="Genomic_DNA"/>
</dbReference>
<feature type="transmembrane region" description="Helical" evidence="2">
    <location>
        <begin position="187"/>
        <end position="206"/>
    </location>
</feature>
<accession>A0A8S1GPW9</accession>
<name>A0A8S1GPW9_9PELO</name>
<sequence length="307" mass="34404">MNSLPSVLNENFDHPLAPTPPEDPPHPTVNSSEPPKTPKAQPELSKSPQKTKAPNPPDRNSHEAPEPAPLGAAPHPAPMSPNLNPGDFPQFGGAQGVDDDAAGEDPAGELPDFDQHRHPYVKALVRIVAWFTMGLMIYFAYKTLPERHENIFCYLTSETTPNCTRFDDKQVSIKEITEFVIRGTLEFTVPLATIVVYFIMWIAYKVAPKKMHKFKNPVHSFILTIALAYILQLIDSLSTSLSLLSALGSTNDIGIWDGYLKNSFLSIVWMYALINLEVFHRLTRFDHIRLVERVQRRQRAVEDAQAA</sequence>
<comment type="caution">
    <text evidence="3">The sequence shown here is derived from an EMBL/GenBank/DDBJ whole genome shotgun (WGS) entry which is preliminary data.</text>
</comment>
<evidence type="ECO:0000256" key="1">
    <source>
        <dbReference type="SAM" id="MobiDB-lite"/>
    </source>
</evidence>
<feature type="transmembrane region" description="Helical" evidence="2">
    <location>
        <begin position="123"/>
        <end position="141"/>
    </location>
</feature>
<keyword evidence="2" id="KW-0812">Transmembrane</keyword>
<feature type="transmembrane region" description="Helical" evidence="2">
    <location>
        <begin position="218"/>
        <end position="239"/>
    </location>
</feature>
<dbReference type="Proteomes" id="UP000835052">
    <property type="component" value="Unassembled WGS sequence"/>
</dbReference>
<organism evidence="3 4">
    <name type="scientific">Caenorhabditis auriculariae</name>
    <dbReference type="NCBI Taxonomy" id="2777116"/>
    <lineage>
        <taxon>Eukaryota</taxon>
        <taxon>Metazoa</taxon>
        <taxon>Ecdysozoa</taxon>
        <taxon>Nematoda</taxon>
        <taxon>Chromadorea</taxon>
        <taxon>Rhabditida</taxon>
        <taxon>Rhabditina</taxon>
        <taxon>Rhabditomorpha</taxon>
        <taxon>Rhabditoidea</taxon>
        <taxon>Rhabditidae</taxon>
        <taxon>Peloderinae</taxon>
        <taxon>Caenorhabditis</taxon>
    </lineage>
</organism>
<feature type="transmembrane region" description="Helical" evidence="2">
    <location>
        <begin position="259"/>
        <end position="279"/>
    </location>
</feature>
<keyword evidence="4" id="KW-1185">Reference proteome</keyword>
<feature type="compositionally biased region" description="Acidic residues" evidence="1">
    <location>
        <begin position="97"/>
        <end position="107"/>
    </location>
</feature>
<dbReference type="AlphaFoldDB" id="A0A8S1GPW9"/>
<feature type="region of interest" description="Disordered" evidence="1">
    <location>
        <begin position="1"/>
        <end position="114"/>
    </location>
</feature>
<dbReference type="OrthoDB" id="5820995at2759"/>
<gene>
    <name evidence="3" type="ORF">CAUJ_LOCUS853</name>
</gene>
<evidence type="ECO:0000313" key="4">
    <source>
        <dbReference type="Proteomes" id="UP000835052"/>
    </source>
</evidence>
<keyword evidence="2" id="KW-0472">Membrane</keyword>
<proteinExistence type="predicted"/>
<protein>
    <submittedName>
        <fullName evidence="3">Uncharacterized protein</fullName>
    </submittedName>
</protein>
<keyword evidence="2" id="KW-1133">Transmembrane helix</keyword>
<evidence type="ECO:0000313" key="3">
    <source>
        <dbReference type="EMBL" id="CAD6184934.1"/>
    </source>
</evidence>
<evidence type="ECO:0000256" key="2">
    <source>
        <dbReference type="SAM" id="Phobius"/>
    </source>
</evidence>
<reference evidence="3" key="1">
    <citation type="submission" date="2020-10" db="EMBL/GenBank/DDBJ databases">
        <authorList>
            <person name="Kikuchi T."/>
        </authorList>
    </citation>
    <scope>NUCLEOTIDE SEQUENCE</scope>
    <source>
        <strain evidence="3">NKZ352</strain>
    </source>
</reference>